<reference evidence="1" key="1">
    <citation type="submission" date="2020-05" db="EMBL/GenBank/DDBJ databases">
        <authorList>
            <person name="Chiriac C."/>
            <person name="Salcher M."/>
            <person name="Ghai R."/>
            <person name="Kavagutti S V."/>
        </authorList>
    </citation>
    <scope>NUCLEOTIDE SEQUENCE</scope>
</reference>
<proteinExistence type="predicted"/>
<accession>A0A6J7WJ99</accession>
<dbReference type="EMBL" id="LR798251">
    <property type="protein sequence ID" value="CAB5217870.1"/>
    <property type="molecule type" value="Genomic_DNA"/>
</dbReference>
<name>A0A6J7WJ99_9CAUD</name>
<sequence length="62" mass="7509">MDQKTEQKNDDPMYTRIFERLVQWQMQDSGCSRQEAMELMEGEAIEQYLNLKETLFMIDEDQ</sequence>
<gene>
    <name evidence="1" type="ORF">UFOVP210_23</name>
</gene>
<protein>
    <submittedName>
        <fullName evidence="1">Uncharacterized protein</fullName>
    </submittedName>
</protein>
<evidence type="ECO:0000313" key="1">
    <source>
        <dbReference type="EMBL" id="CAB5217870.1"/>
    </source>
</evidence>
<organism evidence="1">
    <name type="scientific">uncultured Caudovirales phage</name>
    <dbReference type="NCBI Taxonomy" id="2100421"/>
    <lineage>
        <taxon>Viruses</taxon>
        <taxon>Duplodnaviria</taxon>
        <taxon>Heunggongvirae</taxon>
        <taxon>Uroviricota</taxon>
        <taxon>Caudoviricetes</taxon>
        <taxon>Peduoviridae</taxon>
        <taxon>Maltschvirus</taxon>
        <taxon>Maltschvirus maltsch</taxon>
    </lineage>
</organism>